<dbReference type="Proteomes" id="UP000015106">
    <property type="component" value="Chromosome 2"/>
</dbReference>
<dbReference type="InterPro" id="IPR057670">
    <property type="entry name" value="SH3_retrovirus"/>
</dbReference>
<accession>A0A8R7TCN8</accession>
<dbReference type="AlphaFoldDB" id="A0A8R7TCN8"/>
<dbReference type="InterPro" id="IPR039537">
    <property type="entry name" value="Retrotran_Ty1/copia-like"/>
</dbReference>
<reference evidence="2" key="3">
    <citation type="submission" date="2022-06" db="UniProtKB">
        <authorList>
            <consortium name="EnsemblPlants"/>
        </authorList>
    </citation>
    <scope>IDENTIFICATION</scope>
</reference>
<keyword evidence="3" id="KW-1185">Reference proteome</keyword>
<protein>
    <recommendedName>
        <fullName evidence="1">Integrase catalytic domain-containing protein</fullName>
    </recommendedName>
</protein>
<dbReference type="Gramene" id="TuG1812G0200000562.01.T01">
    <property type="protein sequence ID" value="TuG1812G0200000562.01.T01.cds297338"/>
    <property type="gene ID" value="TuG1812G0200000562.01"/>
</dbReference>
<dbReference type="Pfam" id="PF25597">
    <property type="entry name" value="SH3_retrovirus"/>
    <property type="match status" value="1"/>
</dbReference>
<reference evidence="3" key="1">
    <citation type="journal article" date="2013" name="Nature">
        <title>Draft genome of the wheat A-genome progenitor Triticum urartu.</title>
        <authorList>
            <person name="Ling H.Q."/>
            <person name="Zhao S."/>
            <person name="Liu D."/>
            <person name="Wang J."/>
            <person name="Sun H."/>
            <person name="Zhang C."/>
            <person name="Fan H."/>
            <person name="Li D."/>
            <person name="Dong L."/>
            <person name="Tao Y."/>
            <person name="Gao C."/>
            <person name="Wu H."/>
            <person name="Li Y."/>
            <person name="Cui Y."/>
            <person name="Guo X."/>
            <person name="Zheng S."/>
            <person name="Wang B."/>
            <person name="Yu K."/>
            <person name="Liang Q."/>
            <person name="Yang W."/>
            <person name="Lou X."/>
            <person name="Chen J."/>
            <person name="Feng M."/>
            <person name="Jian J."/>
            <person name="Zhang X."/>
            <person name="Luo G."/>
            <person name="Jiang Y."/>
            <person name="Liu J."/>
            <person name="Wang Z."/>
            <person name="Sha Y."/>
            <person name="Zhang B."/>
            <person name="Wu H."/>
            <person name="Tang D."/>
            <person name="Shen Q."/>
            <person name="Xue P."/>
            <person name="Zou S."/>
            <person name="Wang X."/>
            <person name="Liu X."/>
            <person name="Wang F."/>
            <person name="Yang Y."/>
            <person name="An X."/>
            <person name="Dong Z."/>
            <person name="Zhang K."/>
            <person name="Zhang X."/>
            <person name="Luo M.C."/>
            <person name="Dvorak J."/>
            <person name="Tong Y."/>
            <person name="Wang J."/>
            <person name="Yang H."/>
            <person name="Li Z."/>
            <person name="Wang D."/>
            <person name="Zhang A."/>
            <person name="Wang J."/>
        </authorList>
    </citation>
    <scope>NUCLEOTIDE SEQUENCE</scope>
    <source>
        <strain evidence="3">cv. G1812</strain>
    </source>
</reference>
<dbReference type="Gene3D" id="3.30.420.10">
    <property type="entry name" value="Ribonuclease H-like superfamily/Ribonuclease H"/>
    <property type="match status" value="1"/>
</dbReference>
<dbReference type="InterPro" id="IPR036397">
    <property type="entry name" value="RNaseH_sf"/>
</dbReference>
<evidence type="ECO:0000313" key="2">
    <source>
        <dbReference type="EnsemblPlants" id="TuG1812G0200000562.01.T01.cds297338"/>
    </source>
</evidence>
<evidence type="ECO:0000259" key="1">
    <source>
        <dbReference type="PROSITE" id="PS50994"/>
    </source>
</evidence>
<dbReference type="PANTHER" id="PTHR42648">
    <property type="entry name" value="TRANSPOSASE, PUTATIVE-RELATED"/>
    <property type="match status" value="1"/>
</dbReference>
<reference evidence="2" key="2">
    <citation type="submission" date="2018-03" db="EMBL/GenBank/DDBJ databases">
        <title>The Triticum urartu genome reveals the dynamic nature of wheat genome evolution.</title>
        <authorList>
            <person name="Ling H."/>
            <person name="Ma B."/>
            <person name="Shi X."/>
            <person name="Liu H."/>
            <person name="Dong L."/>
            <person name="Sun H."/>
            <person name="Cao Y."/>
            <person name="Gao Q."/>
            <person name="Zheng S."/>
            <person name="Li Y."/>
            <person name="Yu Y."/>
            <person name="Du H."/>
            <person name="Qi M."/>
            <person name="Li Y."/>
            <person name="Yu H."/>
            <person name="Cui Y."/>
            <person name="Wang N."/>
            <person name="Chen C."/>
            <person name="Wu H."/>
            <person name="Zhao Y."/>
            <person name="Zhang J."/>
            <person name="Li Y."/>
            <person name="Zhou W."/>
            <person name="Zhang B."/>
            <person name="Hu W."/>
            <person name="Eijk M."/>
            <person name="Tang J."/>
            <person name="Witsenboer H."/>
            <person name="Zhao S."/>
            <person name="Li Z."/>
            <person name="Zhang A."/>
            <person name="Wang D."/>
            <person name="Liang C."/>
        </authorList>
    </citation>
    <scope>NUCLEOTIDE SEQUENCE [LARGE SCALE GENOMIC DNA]</scope>
    <source>
        <strain evidence="2">cv. G1812</strain>
    </source>
</reference>
<dbReference type="PANTHER" id="PTHR42648:SF26">
    <property type="entry name" value="INTEGRASE CATALYTIC DOMAIN-CONTAINING PROTEIN"/>
    <property type="match status" value="1"/>
</dbReference>
<dbReference type="PROSITE" id="PS50994">
    <property type="entry name" value="INTEGRASE"/>
    <property type="match status" value="1"/>
</dbReference>
<dbReference type="GO" id="GO:0003676">
    <property type="term" value="F:nucleic acid binding"/>
    <property type="evidence" value="ECO:0007669"/>
    <property type="project" value="InterPro"/>
</dbReference>
<dbReference type="GO" id="GO:0015074">
    <property type="term" value="P:DNA integration"/>
    <property type="evidence" value="ECO:0007669"/>
    <property type="project" value="InterPro"/>
</dbReference>
<dbReference type="InterPro" id="IPR001584">
    <property type="entry name" value="Integrase_cat-core"/>
</dbReference>
<evidence type="ECO:0000313" key="3">
    <source>
        <dbReference type="Proteomes" id="UP000015106"/>
    </source>
</evidence>
<organism evidence="2 3">
    <name type="scientific">Triticum urartu</name>
    <name type="common">Red wild einkorn</name>
    <name type="synonym">Crithodium urartu</name>
    <dbReference type="NCBI Taxonomy" id="4572"/>
    <lineage>
        <taxon>Eukaryota</taxon>
        <taxon>Viridiplantae</taxon>
        <taxon>Streptophyta</taxon>
        <taxon>Embryophyta</taxon>
        <taxon>Tracheophyta</taxon>
        <taxon>Spermatophyta</taxon>
        <taxon>Magnoliopsida</taxon>
        <taxon>Liliopsida</taxon>
        <taxon>Poales</taxon>
        <taxon>Poaceae</taxon>
        <taxon>BOP clade</taxon>
        <taxon>Pooideae</taxon>
        <taxon>Triticodae</taxon>
        <taxon>Triticeae</taxon>
        <taxon>Triticinae</taxon>
        <taxon>Triticum</taxon>
    </lineage>
</organism>
<sequence length="140" mass="16094">MSCPYTWPQNGRAERALRTLNDITHSLLIHASMPYVYWAEALQTATFLLNRRPCRPRHDHNPFFLLYGTEPNYTTIRVFGCLCYPNLSATTPHKLAPRSAPCVFLGYSPNHMGYRCLNRATGKVVISRHVVFDEHQFPLS</sequence>
<dbReference type="EnsemblPlants" id="TuG1812G0200000562.01.T01">
    <property type="protein sequence ID" value="TuG1812G0200000562.01.T01.cds297338"/>
    <property type="gene ID" value="TuG1812G0200000562.01"/>
</dbReference>
<dbReference type="InterPro" id="IPR012337">
    <property type="entry name" value="RNaseH-like_sf"/>
</dbReference>
<dbReference type="SUPFAM" id="SSF53098">
    <property type="entry name" value="Ribonuclease H-like"/>
    <property type="match status" value="1"/>
</dbReference>
<feature type="domain" description="Integrase catalytic" evidence="1">
    <location>
        <begin position="1"/>
        <end position="70"/>
    </location>
</feature>
<name>A0A8R7TCN8_TRIUA</name>
<proteinExistence type="predicted"/>